<sequence>MPRFVRKKQQIFDTDDAIRSTLPDLVQRKKRPLPKNYVKKERKRKTSSVSNAEGAKSSNKELIRPRTSRDDLVVTVRLARCKMPYRWREPLPPFVSILSETELFDQWSEAPDDTGAACISESVLHRSMNGDEVKDESWLSSSFIDLVLSRFAKTYRSMHFMPIEFSEFRLKTMQKSDMLQATDLVGKKIDYNIPKPVIFFANIANMHWNVLRVQHWPLKELQLFEPMGKPASRNGVSYRNIPQHIIHWLDTCWPLDEGHPKDSGGRSWIVQACSAITTQHQVNSFDCGVACLLYAEKCAQGMMKEDIHATTNQRDITEFRQCLQRCLRSLNSRSLNSRQVNSPRGNLSTCRWGGALSSTENA</sequence>
<dbReference type="AlphaFoldDB" id="A0A7S2GCQ8"/>
<reference evidence="2" key="1">
    <citation type="submission" date="2021-01" db="EMBL/GenBank/DDBJ databases">
        <authorList>
            <person name="Corre E."/>
            <person name="Pelletier E."/>
            <person name="Niang G."/>
            <person name="Scheremetjew M."/>
            <person name="Finn R."/>
            <person name="Kale V."/>
            <person name="Holt S."/>
            <person name="Cochrane G."/>
            <person name="Meng A."/>
            <person name="Brown T."/>
            <person name="Cohen L."/>
        </authorList>
    </citation>
    <scope>NUCLEOTIDE SEQUENCE</scope>
    <source>
        <strain evidence="2">CCMP1381</strain>
    </source>
</reference>
<dbReference type="SUPFAM" id="SSF54001">
    <property type="entry name" value="Cysteine proteinases"/>
    <property type="match status" value="1"/>
</dbReference>
<dbReference type="Gene3D" id="3.40.395.10">
    <property type="entry name" value="Adenoviral Proteinase, Chain A"/>
    <property type="match status" value="1"/>
</dbReference>
<accession>A0A7S2GCQ8</accession>
<gene>
    <name evidence="2" type="ORF">DSPE1174_LOCUS18496</name>
</gene>
<dbReference type="InterPro" id="IPR038765">
    <property type="entry name" value="Papain-like_cys_pep_sf"/>
</dbReference>
<evidence type="ECO:0008006" key="3">
    <source>
        <dbReference type="Google" id="ProtNLM"/>
    </source>
</evidence>
<feature type="region of interest" description="Disordered" evidence="1">
    <location>
        <begin position="23"/>
        <end position="62"/>
    </location>
</feature>
<organism evidence="2">
    <name type="scientific">Octactis speculum</name>
    <dbReference type="NCBI Taxonomy" id="3111310"/>
    <lineage>
        <taxon>Eukaryota</taxon>
        <taxon>Sar</taxon>
        <taxon>Stramenopiles</taxon>
        <taxon>Ochrophyta</taxon>
        <taxon>Dictyochophyceae</taxon>
        <taxon>Dictyochales</taxon>
        <taxon>Dictyochaceae</taxon>
        <taxon>Octactis</taxon>
    </lineage>
</organism>
<evidence type="ECO:0000313" key="2">
    <source>
        <dbReference type="EMBL" id="CAD9441077.1"/>
    </source>
</evidence>
<proteinExistence type="predicted"/>
<protein>
    <recommendedName>
        <fullName evidence="3">Ubiquitin-like protease family profile domain-containing protein</fullName>
    </recommendedName>
</protein>
<evidence type="ECO:0000256" key="1">
    <source>
        <dbReference type="SAM" id="MobiDB-lite"/>
    </source>
</evidence>
<name>A0A7S2GCQ8_9STRA</name>
<dbReference type="EMBL" id="HBGS01035766">
    <property type="protein sequence ID" value="CAD9441077.1"/>
    <property type="molecule type" value="Transcribed_RNA"/>
</dbReference>